<reference evidence="3" key="1">
    <citation type="journal article" date="2019" name="Int. J. Syst. Evol. Microbiol.">
        <title>The Global Catalogue of Microorganisms (GCM) 10K type strain sequencing project: providing services to taxonomists for standard genome sequencing and annotation.</title>
        <authorList>
            <consortium name="The Broad Institute Genomics Platform"/>
            <consortium name="The Broad Institute Genome Sequencing Center for Infectious Disease"/>
            <person name="Wu L."/>
            <person name="Ma J."/>
        </authorList>
    </citation>
    <scope>NUCLEOTIDE SEQUENCE [LARGE SCALE GENOMIC DNA]</scope>
    <source>
        <strain evidence="3">CGMCC 1.12477</strain>
    </source>
</reference>
<comment type="caution">
    <text evidence="2">The sequence shown here is derived from an EMBL/GenBank/DDBJ whole genome shotgun (WGS) entry which is preliminary data.</text>
</comment>
<protein>
    <submittedName>
        <fullName evidence="2">Dihydrodipicolinate reductase</fullName>
    </submittedName>
</protein>
<gene>
    <name evidence="2" type="ORF">ACFTOW_07215</name>
</gene>
<accession>A0ABW4EGW9</accession>
<evidence type="ECO:0000313" key="2">
    <source>
        <dbReference type="EMBL" id="MFD1509188.1"/>
    </source>
</evidence>
<name>A0ABW4EGW9_9RHOB</name>
<keyword evidence="1" id="KW-0732">Signal</keyword>
<organism evidence="2 3">
    <name type="scientific">Lacimonas salitolerans</name>
    <dbReference type="NCBI Taxonomy" id="1323750"/>
    <lineage>
        <taxon>Bacteria</taxon>
        <taxon>Pseudomonadati</taxon>
        <taxon>Pseudomonadota</taxon>
        <taxon>Alphaproteobacteria</taxon>
        <taxon>Rhodobacterales</taxon>
        <taxon>Paracoccaceae</taxon>
        <taxon>Lacimonas</taxon>
    </lineage>
</organism>
<feature type="chain" id="PRO_5047541407" evidence="1">
    <location>
        <begin position="20"/>
        <end position="119"/>
    </location>
</feature>
<feature type="signal peptide" evidence="1">
    <location>
        <begin position="1"/>
        <end position="19"/>
    </location>
</feature>
<dbReference type="RefSeq" id="WP_379914390.1">
    <property type="nucleotide sequence ID" value="NZ_JBHUDD010000047.1"/>
</dbReference>
<evidence type="ECO:0000256" key="1">
    <source>
        <dbReference type="SAM" id="SignalP"/>
    </source>
</evidence>
<proteinExistence type="predicted"/>
<dbReference type="EMBL" id="JBHUDD010000047">
    <property type="protein sequence ID" value="MFD1509188.1"/>
    <property type="molecule type" value="Genomic_DNA"/>
</dbReference>
<evidence type="ECO:0000313" key="3">
    <source>
        <dbReference type="Proteomes" id="UP001597186"/>
    </source>
</evidence>
<keyword evidence="3" id="KW-1185">Reference proteome</keyword>
<sequence length="119" mass="13690">MIRMISICIGLLLAVPAWAEEFQTVRDRGTFLSIVQDRNLNIPFWGIRLEVQPDGRIRGEALGRPVSGMWQWQGDYFCRDLMWGERDLGANCQEVKVQGQTVRFTSDRGEGRFADLTLR</sequence>
<dbReference type="Proteomes" id="UP001597186">
    <property type="component" value="Unassembled WGS sequence"/>
</dbReference>